<dbReference type="Proteomes" id="UP000070133">
    <property type="component" value="Unassembled WGS sequence"/>
</dbReference>
<feature type="compositionally biased region" description="Basic and acidic residues" evidence="8">
    <location>
        <begin position="24"/>
        <end position="38"/>
    </location>
</feature>
<dbReference type="Pfam" id="PF04696">
    <property type="entry name" value="Pinin_SDK_memA"/>
    <property type="match status" value="1"/>
</dbReference>
<keyword evidence="5" id="KW-0804">Transcription</keyword>
<accession>A0A139HX41</accession>
<feature type="compositionally biased region" description="Basic and acidic residues" evidence="8">
    <location>
        <begin position="118"/>
        <end position="143"/>
    </location>
</feature>
<keyword evidence="6" id="KW-0508">mRNA splicing</keyword>
<evidence type="ECO:0000259" key="9">
    <source>
        <dbReference type="Pfam" id="PF04696"/>
    </source>
</evidence>
<reference evidence="10 11" key="1">
    <citation type="submission" date="2015-07" db="EMBL/GenBank/DDBJ databases">
        <title>Comparative genomics of the Sigatoka disease complex on banana suggests a link between parallel evolutionary changes in Pseudocercospora fijiensis and Pseudocercospora eumusae and increased virulence on the banana host.</title>
        <authorList>
            <person name="Chang T.-C."/>
            <person name="Salvucci A."/>
            <person name="Crous P.W."/>
            <person name="Stergiopoulos I."/>
        </authorList>
    </citation>
    <scope>NUCLEOTIDE SEQUENCE [LARGE SCALE GENOMIC DNA]</scope>
    <source>
        <strain evidence="10 11">CBS 114824</strain>
    </source>
</reference>
<dbReference type="InterPro" id="IPR006786">
    <property type="entry name" value="Pinin_SDK_MemA"/>
</dbReference>
<dbReference type="GO" id="GO:0008380">
    <property type="term" value="P:RNA splicing"/>
    <property type="evidence" value="ECO:0007669"/>
    <property type="project" value="UniProtKB-KW"/>
</dbReference>
<comment type="similarity">
    <text evidence="2">Belongs to the pinin family.</text>
</comment>
<keyword evidence="4" id="KW-0805">Transcription regulation</keyword>
<dbReference type="EMBL" id="LFZN01000004">
    <property type="protein sequence ID" value="KXT07034.1"/>
    <property type="molecule type" value="Genomic_DNA"/>
</dbReference>
<protein>
    <recommendedName>
        <fullName evidence="9">Pinin/SDK/MemA protein domain-containing protein</fullName>
    </recommendedName>
</protein>
<evidence type="ECO:0000256" key="4">
    <source>
        <dbReference type="ARBA" id="ARBA00023015"/>
    </source>
</evidence>
<evidence type="ECO:0000256" key="2">
    <source>
        <dbReference type="ARBA" id="ARBA00010386"/>
    </source>
</evidence>
<dbReference type="PANTHER" id="PTHR12707:SF0">
    <property type="entry name" value="PININ"/>
    <property type="match status" value="1"/>
</dbReference>
<proteinExistence type="inferred from homology"/>
<comment type="caution">
    <text evidence="10">The sequence shown here is derived from an EMBL/GenBank/DDBJ whole genome shotgun (WGS) entry which is preliminary data.</text>
</comment>
<name>A0A139HX41_9PEZI</name>
<sequence length="353" mass="39817">MASAVALPEGSSDVPTNGLKRRHSGNEQAKDGDEDGKRQRTSSSGKNSPIATPNEENAAGKERETASTRVEAATQKQPAQKAEDTRESRRKSGVADERQRTKRLFGALLGNLNQPSDRVSKRRGEIEQRKKAELQKQDDERLEDRQKRIEKLAIQRKRGQIRVDEENMRIRHKQMLNTANFLQTRTEPRLYYRPWDLLPDEEDRIEDQVRDAQAEIDKELDAWDKEKVKRLEALDGSSDTKPVEETAVAENGEQTPNKIGEKHEEKRGTKESDADNQMKSDDTNKSDETAKSAEIPESDQNVPDDAELRPSEAGAADDPPKITKEAQTPVEEGKDDADDEDHVVEGDEDNVIY</sequence>
<dbReference type="PANTHER" id="PTHR12707">
    <property type="entry name" value="PINN"/>
    <property type="match status" value="1"/>
</dbReference>
<evidence type="ECO:0000256" key="1">
    <source>
        <dbReference type="ARBA" id="ARBA00004123"/>
    </source>
</evidence>
<dbReference type="AlphaFoldDB" id="A0A139HX41"/>
<evidence type="ECO:0000256" key="8">
    <source>
        <dbReference type="SAM" id="MobiDB-lite"/>
    </source>
</evidence>
<feature type="region of interest" description="Disordered" evidence="8">
    <location>
        <begin position="231"/>
        <end position="353"/>
    </location>
</feature>
<keyword evidence="7" id="KW-0539">Nucleus</keyword>
<evidence type="ECO:0000313" key="11">
    <source>
        <dbReference type="Proteomes" id="UP000070133"/>
    </source>
</evidence>
<organism evidence="10 11">
    <name type="scientific">Pseudocercospora eumusae</name>
    <dbReference type="NCBI Taxonomy" id="321146"/>
    <lineage>
        <taxon>Eukaryota</taxon>
        <taxon>Fungi</taxon>
        <taxon>Dikarya</taxon>
        <taxon>Ascomycota</taxon>
        <taxon>Pezizomycotina</taxon>
        <taxon>Dothideomycetes</taxon>
        <taxon>Dothideomycetidae</taxon>
        <taxon>Mycosphaerellales</taxon>
        <taxon>Mycosphaerellaceae</taxon>
        <taxon>Pseudocercospora</taxon>
    </lineage>
</organism>
<dbReference type="GO" id="GO:0071013">
    <property type="term" value="C:catalytic step 2 spliceosome"/>
    <property type="evidence" value="ECO:0007669"/>
    <property type="project" value="TreeGrafter"/>
</dbReference>
<feature type="domain" description="Pinin/SDK/MemA protein" evidence="9">
    <location>
        <begin position="96"/>
        <end position="209"/>
    </location>
</feature>
<keyword evidence="11" id="KW-1185">Reference proteome</keyword>
<feature type="region of interest" description="Disordered" evidence="8">
    <location>
        <begin position="1"/>
        <end position="143"/>
    </location>
</feature>
<evidence type="ECO:0000256" key="6">
    <source>
        <dbReference type="ARBA" id="ARBA00023187"/>
    </source>
</evidence>
<evidence type="ECO:0000256" key="7">
    <source>
        <dbReference type="ARBA" id="ARBA00023242"/>
    </source>
</evidence>
<gene>
    <name evidence="10" type="ORF">AC578_7108</name>
</gene>
<feature type="compositionally biased region" description="Basic and acidic residues" evidence="8">
    <location>
        <begin position="259"/>
        <end position="291"/>
    </location>
</feature>
<feature type="compositionally biased region" description="Polar residues" evidence="8">
    <location>
        <begin position="41"/>
        <end position="55"/>
    </location>
</feature>
<feature type="compositionally biased region" description="Acidic residues" evidence="8">
    <location>
        <begin position="333"/>
        <end position="353"/>
    </location>
</feature>
<evidence type="ECO:0000256" key="5">
    <source>
        <dbReference type="ARBA" id="ARBA00023163"/>
    </source>
</evidence>
<dbReference type="InterPro" id="IPR039853">
    <property type="entry name" value="Pinin"/>
</dbReference>
<evidence type="ECO:0000313" key="10">
    <source>
        <dbReference type="EMBL" id="KXT07034.1"/>
    </source>
</evidence>
<evidence type="ECO:0000256" key="3">
    <source>
        <dbReference type="ARBA" id="ARBA00022664"/>
    </source>
</evidence>
<comment type="subcellular location">
    <subcellularLocation>
        <location evidence="1">Nucleus</location>
    </subcellularLocation>
</comment>
<keyword evidence="3" id="KW-0507">mRNA processing</keyword>
<dbReference type="GO" id="GO:0006397">
    <property type="term" value="P:mRNA processing"/>
    <property type="evidence" value="ECO:0007669"/>
    <property type="project" value="UniProtKB-KW"/>
</dbReference>